<dbReference type="PANTHER" id="PTHR45763">
    <property type="entry name" value="HYDROLASE, ALPHA/BETA FOLD FAMILY PROTEIN, EXPRESSED-RELATED"/>
    <property type="match status" value="1"/>
</dbReference>
<evidence type="ECO:0000313" key="3">
    <source>
        <dbReference type="EMBL" id="GAV66631.1"/>
    </source>
</evidence>
<dbReference type="InParanoid" id="A0A1Q3BF50"/>
<comment type="caution">
    <text evidence="3">The sequence shown here is derived from an EMBL/GenBank/DDBJ whole genome shotgun (WGS) entry which is preliminary data.</text>
</comment>
<feature type="transmembrane region" description="Helical" evidence="1">
    <location>
        <begin position="15"/>
        <end position="35"/>
    </location>
</feature>
<keyword evidence="1" id="KW-0812">Transmembrane</keyword>
<dbReference type="Pfam" id="PF12697">
    <property type="entry name" value="Abhydrolase_6"/>
    <property type="match status" value="1"/>
</dbReference>
<feature type="domain" description="AB hydrolase-1" evidence="2">
    <location>
        <begin position="80"/>
        <end position="339"/>
    </location>
</feature>
<dbReference type="PANTHER" id="PTHR45763:SF21">
    <property type="entry name" value="ALPHA_BETA-HYDROLASES SUPERFAMILY PROTEIN"/>
    <property type="match status" value="1"/>
</dbReference>
<dbReference type="Proteomes" id="UP000187406">
    <property type="component" value="Unassembled WGS sequence"/>
</dbReference>
<dbReference type="InterPro" id="IPR029058">
    <property type="entry name" value="AB_hydrolase_fold"/>
</dbReference>
<keyword evidence="3" id="KW-0378">Hydrolase</keyword>
<proteinExistence type="predicted"/>
<dbReference type="FunFam" id="3.40.50.1820:FF:000270">
    <property type="entry name" value="Alpha/beta-Hydrolases superfamily protein"/>
    <property type="match status" value="1"/>
</dbReference>
<dbReference type="AlphaFoldDB" id="A0A1Q3BF50"/>
<dbReference type="InterPro" id="IPR000073">
    <property type="entry name" value="AB_hydrolase_1"/>
</dbReference>
<keyword evidence="1" id="KW-0472">Membrane</keyword>
<dbReference type="STRING" id="3775.A0A1Q3BF50"/>
<dbReference type="GO" id="GO:0016787">
    <property type="term" value="F:hydrolase activity"/>
    <property type="evidence" value="ECO:0007669"/>
    <property type="project" value="UniProtKB-KW"/>
</dbReference>
<name>A0A1Q3BF50_CEPFO</name>
<evidence type="ECO:0000313" key="4">
    <source>
        <dbReference type="Proteomes" id="UP000187406"/>
    </source>
</evidence>
<dbReference type="FunCoup" id="A0A1Q3BF50">
    <property type="interactions" value="2"/>
</dbReference>
<sequence length="353" mass="40368">MFGSIILNRILRTDMFAPIAVALGVGLLGLAYLALKPLPPKICGSPGGPPVTSPRIKLSDGRHLAYRETGISKEEAKYKIIVIHGFDSSKDLNLPVSQELMEELRICMFFFDRAGYGESDPYPRSVKSEAFDVQELADQLQIGSKFYVIGVSMGAYPLYACLKYIPHRLSGASLVVPFVNYWWPCLPANLAKQAFNKLLMQDQWTFRVAHYTPWLLHWWMTQKWFPSLSIMAGKMDIFSLKDIETIMKMSEASNVGQEKIRQQGLHESLCRDLMAGYGKWEFDPMDLKNPFPNNEGSVHLWQGYEDRIIPFEVNRFITNKIRWIRYHEVPESGHLLIFDDKLCDAVLRNLLLG</sequence>
<gene>
    <name evidence="3" type="ORF">CFOL_v3_10141</name>
</gene>
<organism evidence="3 4">
    <name type="scientific">Cephalotus follicularis</name>
    <name type="common">Albany pitcher plant</name>
    <dbReference type="NCBI Taxonomy" id="3775"/>
    <lineage>
        <taxon>Eukaryota</taxon>
        <taxon>Viridiplantae</taxon>
        <taxon>Streptophyta</taxon>
        <taxon>Embryophyta</taxon>
        <taxon>Tracheophyta</taxon>
        <taxon>Spermatophyta</taxon>
        <taxon>Magnoliopsida</taxon>
        <taxon>eudicotyledons</taxon>
        <taxon>Gunneridae</taxon>
        <taxon>Pentapetalae</taxon>
        <taxon>rosids</taxon>
        <taxon>fabids</taxon>
        <taxon>Oxalidales</taxon>
        <taxon>Cephalotaceae</taxon>
        <taxon>Cephalotus</taxon>
    </lineage>
</organism>
<keyword evidence="1" id="KW-1133">Transmembrane helix</keyword>
<evidence type="ECO:0000256" key="1">
    <source>
        <dbReference type="SAM" id="Phobius"/>
    </source>
</evidence>
<dbReference type="EMBL" id="BDDD01000490">
    <property type="protein sequence ID" value="GAV66631.1"/>
    <property type="molecule type" value="Genomic_DNA"/>
</dbReference>
<accession>A0A1Q3BF50</accession>
<keyword evidence="4" id="KW-1185">Reference proteome</keyword>
<dbReference type="Gene3D" id="3.40.50.1820">
    <property type="entry name" value="alpha/beta hydrolase"/>
    <property type="match status" value="1"/>
</dbReference>
<protein>
    <submittedName>
        <fullName evidence="3">Abhydrolase_6 domain-containing protein</fullName>
    </submittedName>
</protein>
<dbReference type="SUPFAM" id="SSF53474">
    <property type="entry name" value="alpha/beta-Hydrolases"/>
    <property type="match status" value="1"/>
</dbReference>
<evidence type="ECO:0000259" key="2">
    <source>
        <dbReference type="Pfam" id="PF12697"/>
    </source>
</evidence>
<dbReference type="OrthoDB" id="294702at2759"/>
<reference evidence="4" key="1">
    <citation type="submission" date="2016-04" db="EMBL/GenBank/DDBJ databases">
        <title>Cephalotus genome sequencing.</title>
        <authorList>
            <person name="Fukushima K."/>
            <person name="Hasebe M."/>
            <person name="Fang X."/>
        </authorList>
    </citation>
    <scope>NUCLEOTIDE SEQUENCE [LARGE SCALE GENOMIC DNA]</scope>
    <source>
        <strain evidence="4">cv. St1</strain>
    </source>
</reference>